<dbReference type="Pfam" id="PF00501">
    <property type="entry name" value="AMP-binding"/>
    <property type="match status" value="1"/>
</dbReference>
<sequence>LTYRELDEAANRLAHHLGACGVSRGDTVAVLLDRDLPLATTTLATLKAGAAYTLLDPDFPTTRLTTITGHSHATHLITTTSHNTDWLDETLQVVLLDQAAVDHLPATPPGVPITPDDTACVMFTSGSTGTPKGVATPHQALTTTLTHQHFTTTAPGDTWLQCSPIPWDAYALELFTPLLHGA</sequence>
<dbReference type="PANTHER" id="PTHR45527">
    <property type="entry name" value="NONRIBOSOMAL PEPTIDE SYNTHETASE"/>
    <property type="match status" value="1"/>
</dbReference>
<proteinExistence type="predicted"/>
<feature type="domain" description="AMP-dependent synthetase/ligase" evidence="1">
    <location>
        <begin position="1"/>
        <end position="182"/>
    </location>
</feature>
<dbReference type="SUPFAM" id="SSF56801">
    <property type="entry name" value="Acetyl-CoA synthetase-like"/>
    <property type="match status" value="1"/>
</dbReference>
<reference evidence="3" key="1">
    <citation type="submission" date="2023-07" db="EMBL/GenBank/DDBJ databases">
        <title>30 novel species of actinomycetes from the DSMZ collection.</title>
        <authorList>
            <person name="Nouioui I."/>
        </authorList>
    </citation>
    <scope>NUCLEOTIDE SEQUENCE [LARGE SCALE GENOMIC DNA]</scope>
    <source>
        <strain evidence="3">DSM 42041</strain>
    </source>
</reference>
<name>A0ABU2P0H4_9ACTN</name>
<accession>A0ABU2P0H4</accession>
<comment type="caution">
    <text evidence="2">The sequence shown here is derived from an EMBL/GenBank/DDBJ whole genome shotgun (WGS) entry which is preliminary data.</text>
</comment>
<dbReference type="InterPro" id="IPR000873">
    <property type="entry name" value="AMP-dep_synth/lig_dom"/>
</dbReference>
<dbReference type="PROSITE" id="PS00455">
    <property type="entry name" value="AMP_BINDING"/>
    <property type="match status" value="1"/>
</dbReference>
<keyword evidence="3" id="KW-1185">Reference proteome</keyword>
<dbReference type="EMBL" id="JAVREQ010000102">
    <property type="protein sequence ID" value="MDT0382751.1"/>
    <property type="molecule type" value="Genomic_DNA"/>
</dbReference>
<evidence type="ECO:0000313" key="2">
    <source>
        <dbReference type="EMBL" id="MDT0382751.1"/>
    </source>
</evidence>
<dbReference type="Gene3D" id="3.40.50.980">
    <property type="match status" value="2"/>
</dbReference>
<gene>
    <name evidence="2" type="ORF">RM572_28800</name>
</gene>
<organism evidence="2 3">
    <name type="scientific">Streptomyces hazeniae</name>
    <dbReference type="NCBI Taxonomy" id="3075538"/>
    <lineage>
        <taxon>Bacteria</taxon>
        <taxon>Bacillati</taxon>
        <taxon>Actinomycetota</taxon>
        <taxon>Actinomycetes</taxon>
        <taxon>Kitasatosporales</taxon>
        <taxon>Streptomycetaceae</taxon>
        <taxon>Streptomyces</taxon>
    </lineage>
</organism>
<protein>
    <submittedName>
        <fullName evidence="2">AMP-binding protein</fullName>
    </submittedName>
</protein>
<evidence type="ECO:0000259" key="1">
    <source>
        <dbReference type="Pfam" id="PF00501"/>
    </source>
</evidence>
<dbReference type="Proteomes" id="UP001183414">
    <property type="component" value="Unassembled WGS sequence"/>
</dbReference>
<dbReference type="RefSeq" id="WP_311676309.1">
    <property type="nucleotide sequence ID" value="NZ_JAVREQ010000102.1"/>
</dbReference>
<evidence type="ECO:0000313" key="3">
    <source>
        <dbReference type="Proteomes" id="UP001183414"/>
    </source>
</evidence>
<dbReference type="InterPro" id="IPR020845">
    <property type="entry name" value="AMP-binding_CS"/>
</dbReference>
<dbReference type="PANTHER" id="PTHR45527:SF1">
    <property type="entry name" value="FATTY ACID SYNTHASE"/>
    <property type="match status" value="1"/>
</dbReference>
<feature type="non-terminal residue" evidence="2">
    <location>
        <position position="1"/>
    </location>
</feature>
<feature type="non-terminal residue" evidence="2">
    <location>
        <position position="182"/>
    </location>
</feature>